<proteinExistence type="predicted"/>
<sequence>RCKAIVNLLVAIGDSIAEQDHIDAILEGLLKDYNSFVMMIYCHLDPNSITDIESLRNFISISYCEDCSRTIRVKFS</sequence>
<evidence type="ECO:0000313" key="2">
    <source>
        <dbReference type="Proteomes" id="UP000075243"/>
    </source>
</evidence>
<feature type="non-terminal residue" evidence="1">
    <location>
        <position position="1"/>
    </location>
</feature>
<evidence type="ECO:0000313" key="1">
    <source>
        <dbReference type="EMBL" id="KYP40939.1"/>
    </source>
</evidence>
<organism evidence="1 2">
    <name type="scientific">Cajanus cajan</name>
    <name type="common">Pigeon pea</name>
    <name type="synonym">Cajanus indicus</name>
    <dbReference type="NCBI Taxonomy" id="3821"/>
    <lineage>
        <taxon>Eukaryota</taxon>
        <taxon>Viridiplantae</taxon>
        <taxon>Streptophyta</taxon>
        <taxon>Embryophyta</taxon>
        <taxon>Tracheophyta</taxon>
        <taxon>Spermatophyta</taxon>
        <taxon>Magnoliopsida</taxon>
        <taxon>eudicotyledons</taxon>
        <taxon>Gunneridae</taxon>
        <taxon>Pentapetalae</taxon>
        <taxon>rosids</taxon>
        <taxon>fabids</taxon>
        <taxon>Fabales</taxon>
        <taxon>Fabaceae</taxon>
        <taxon>Papilionoideae</taxon>
        <taxon>50 kb inversion clade</taxon>
        <taxon>NPAAA clade</taxon>
        <taxon>indigoferoid/millettioid clade</taxon>
        <taxon>Phaseoleae</taxon>
        <taxon>Cajanus</taxon>
    </lineage>
</organism>
<dbReference type="AlphaFoldDB" id="A0A151REN3"/>
<protein>
    <recommendedName>
        <fullName evidence="3">Retrovirus-related Pol polyprotein from transposon TNT 1-94</fullName>
    </recommendedName>
</protein>
<dbReference type="EMBL" id="KQ483804">
    <property type="protein sequence ID" value="KYP40939.1"/>
    <property type="molecule type" value="Genomic_DNA"/>
</dbReference>
<reference evidence="1" key="1">
    <citation type="journal article" date="2012" name="Nat. Biotechnol.">
        <title>Draft genome sequence of pigeonpea (Cajanus cajan), an orphan legume crop of resource-poor farmers.</title>
        <authorList>
            <person name="Varshney R.K."/>
            <person name="Chen W."/>
            <person name="Li Y."/>
            <person name="Bharti A.K."/>
            <person name="Saxena R.K."/>
            <person name="Schlueter J.A."/>
            <person name="Donoghue M.T."/>
            <person name="Azam S."/>
            <person name="Fan G."/>
            <person name="Whaley A.M."/>
            <person name="Farmer A.D."/>
            <person name="Sheridan J."/>
            <person name="Iwata A."/>
            <person name="Tuteja R."/>
            <person name="Penmetsa R.V."/>
            <person name="Wu W."/>
            <person name="Upadhyaya H.D."/>
            <person name="Yang S.P."/>
            <person name="Shah T."/>
            <person name="Saxena K.B."/>
            <person name="Michael T."/>
            <person name="McCombie W.R."/>
            <person name="Yang B."/>
            <person name="Zhang G."/>
            <person name="Yang H."/>
            <person name="Wang J."/>
            <person name="Spillane C."/>
            <person name="Cook D.R."/>
            <person name="May G.D."/>
            <person name="Xu X."/>
            <person name="Jackson S.A."/>
        </authorList>
    </citation>
    <scope>NUCLEOTIDE SEQUENCE [LARGE SCALE GENOMIC DNA]</scope>
</reference>
<accession>A0A151REN3</accession>
<dbReference type="Proteomes" id="UP000075243">
    <property type="component" value="Unassembled WGS sequence"/>
</dbReference>
<dbReference type="Gramene" id="C.cajan_38586.t">
    <property type="protein sequence ID" value="C.cajan_38586.t.cds1"/>
    <property type="gene ID" value="C.cajan_38586"/>
</dbReference>
<evidence type="ECO:0008006" key="3">
    <source>
        <dbReference type="Google" id="ProtNLM"/>
    </source>
</evidence>
<gene>
    <name evidence="1" type="ORF">KK1_037707</name>
</gene>
<name>A0A151REN3_CAJCA</name>
<keyword evidence="2" id="KW-1185">Reference proteome</keyword>